<evidence type="ECO:0000256" key="6">
    <source>
        <dbReference type="ARBA" id="ARBA00023136"/>
    </source>
</evidence>
<dbReference type="STRING" id="1616.IV73_GL000745"/>
<accession>A0A0R2JJS7</accession>
<comment type="similarity">
    <text evidence="2">Belongs to the MgtC/SapB family.</text>
</comment>
<dbReference type="InterPro" id="IPR049177">
    <property type="entry name" value="MgtC_SapB_SrpB_YhiD_N"/>
</dbReference>
<evidence type="ECO:0000259" key="8">
    <source>
        <dbReference type="Pfam" id="PF02308"/>
    </source>
</evidence>
<dbReference type="PRINTS" id="PR01837">
    <property type="entry name" value="MGTCSAPBPROT"/>
</dbReference>
<comment type="subcellular location">
    <subcellularLocation>
        <location evidence="1">Cell membrane</location>
        <topology evidence="1">Multi-pass membrane protein</topology>
    </subcellularLocation>
</comment>
<evidence type="ECO:0000256" key="1">
    <source>
        <dbReference type="ARBA" id="ARBA00004651"/>
    </source>
</evidence>
<evidence type="ECO:0000313" key="10">
    <source>
        <dbReference type="Proteomes" id="UP000051655"/>
    </source>
</evidence>
<keyword evidence="3" id="KW-1003">Cell membrane</keyword>
<name>A0A0R2JJS7_9LACO</name>
<feature type="domain" description="MgtC/SapB/SrpB/YhiD N-terminal" evidence="8">
    <location>
        <begin position="9"/>
        <end position="140"/>
    </location>
</feature>
<dbReference type="EMBL" id="JQBP01000003">
    <property type="protein sequence ID" value="KRN74988.1"/>
    <property type="molecule type" value="Genomic_DNA"/>
</dbReference>
<keyword evidence="4 7" id="KW-0812">Transmembrane</keyword>
<protein>
    <recommendedName>
        <fullName evidence="8">MgtC/SapB/SrpB/YhiD N-terminal domain-containing protein</fullName>
    </recommendedName>
</protein>
<keyword evidence="10" id="KW-1185">Reference proteome</keyword>
<feature type="transmembrane region" description="Helical" evidence="7">
    <location>
        <begin position="34"/>
        <end position="57"/>
    </location>
</feature>
<dbReference type="Proteomes" id="UP000051655">
    <property type="component" value="Unassembled WGS sequence"/>
</dbReference>
<feature type="transmembrane region" description="Helical" evidence="7">
    <location>
        <begin position="118"/>
        <end position="137"/>
    </location>
</feature>
<dbReference type="RefSeq" id="WP_057754967.1">
    <property type="nucleotide sequence ID" value="NZ_JQBP01000003.1"/>
</dbReference>
<gene>
    <name evidence="9" type="ORF">IV73_GL000745</name>
</gene>
<dbReference type="PATRIC" id="fig|1616.3.peg.765"/>
<dbReference type="Pfam" id="PF02308">
    <property type="entry name" value="MgtC"/>
    <property type="match status" value="1"/>
</dbReference>
<keyword evidence="6 7" id="KW-0472">Membrane</keyword>
<dbReference type="OrthoDB" id="9811198at2"/>
<evidence type="ECO:0000256" key="3">
    <source>
        <dbReference type="ARBA" id="ARBA00022475"/>
    </source>
</evidence>
<feature type="transmembrane region" description="Helical" evidence="7">
    <location>
        <begin position="6"/>
        <end position="22"/>
    </location>
</feature>
<dbReference type="GO" id="GO:0005886">
    <property type="term" value="C:plasma membrane"/>
    <property type="evidence" value="ECO:0007669"/>
    <property type="project" value="UniProtKB-SubCell"/>
</dbReference>
<dbReference type="InterPro" id="IPR003416">
    <property type="entry name" value="MgtC/SapB/SrpB/YhiD_fam"/>
</dbReference>
<keyword evidence="5 7" id="KW-1133">Transmembrane helix</keyword>
<evidence type="ECO:0000256" key="4">
    <source>
        <dbReference type="ARBA" id="ARBA00022692"/>
    </source>
</evidence>
<dbReference type="AlphaFoldDB" id="A0A0R2JJS7"/>
<feature type="transmembrane region" description="Helical" evidence="7">
    <location>
        <begin position="92"/>
        <end position="112"/>
    </location>
</feature>
<proteinExistence type="inferred from homology"/>
<sequence>MEIDFIIKLLLAVILGIFIGLERQTRFKSAGVRTHALVSLGGALVMIISKYGFMNILNINNIALDPSRIAAQVVSGIGFLGAGLIIVKGDKFLSVSGLTTAAGVWVTSGIGMAVGADMYSLAIGGTIIIIIMQLILYKFKDFNLHTIYHIRMTSSIEDDQVNEYLNQIRSNEFSPVIDVIKLEHNQISTELTVVLSNSDDLIDLKQSMPTSTFIEISGE</sequence>
<evidence type="ECO:0000256" key="7">
    <source>
        <dbReference type="SAM" id="Phobius"/>
    </source>
</evidence>
<feature type="transmembrane region" description="Helical" evidence="7">
    <location>
        <begin position="69"/>
        <end position="87"/>
    </location>
</feature>
<evidence type="ECO:0000313" key="9">
    <source>
        <dbReference type="EMBL" id="KRN74988.1"/>
    </source>
</evidence>
<organism evidence="9 10">
    <name type="scientific">Weissella kandleri</name>
    <dbReference type="NCBI Taxonomy" id="1616"/>
    <lineage>
        <taxon>Bacteria</taxon>
        <taxon>Bacillati</taxon>
        <taxon>Bacillota</taxon>
        <taxon>Bacilli</taxon>
        <taxon>Lactobacillales</taxon>
        <taxon>Lactobacillaceae</taxon>
        <taxon>Weissella</taxon>
    </lineage>
</organism>
<dbReference type="PANTHER" id="PTHR33778">
    <property type="entry name" value="PROTEIN MGTC"/>
    <property type="match status" value="1"/>
</dbReference>
<comment type="caution">
    <text evidence="9">The sequence shown here is derived from an EMBL/GenBank/DDBJ whole genome shotgun (WGS) entry which is preliminary data.</text>
</comment>
<evidence type="ECO:0000256" key="2">
    <source>
        <dbReference type="ARBA" id="ARBA00009298"/>
    </source>
</evidence>
<reference evidence="9 10" key="1">
    <citation type="journal article" date="2015" name="Genome Announc.">
        <title>Expanding the biotechnology potential of lactobacilli through comparative genomics of 213 strains and associated genera.</title>
        <authorList>
            <person name="Sun Z."/>
            <person name="Harris H.M."/>
            <person name="McCann A."/>
            <person name="Guo C."/>
            <person name="Argimon S."/>
            <person name="Zhang W."/>
            <person name="Yang X."/>
            <person name="Jeffery I.B."/>
            <person name="Cooney J.C."/>
            <person name="Kagawa T.F."/>
            <person name="Liu W."/>
            <person name="Song Y."/>
            <person name="Salvetti E."/>
            <person name="Wrobel A."/>
            <person name="Rasinkangas P."/>
            <person name="Parkhill J."/>
            <person name="Rea M.C."/>
            <person name="O'Sullivan O."/>
            <person name="Ritari J."/>
            <person name="Douillard F.P."/>
            <person name="Paul Ross R."/>
            <person name="Yang R."/>
            <person name="Briner A.E."/>
            <person name="Felis G.E."/>
            <person name="de Vos W.M."/>
            <person name="Barrangou R."/>
            <person name="Klaenhammer T.R."/>
            <person name="Caufield P.W."/>
            <person name="Cui Y."/>
            <person name="Zhang H."/>
            <person name="O'Toole P.W."/>
        </authorList>
    </citation>
    <scope>NUCLEOTIDE SEQUENCE [LARGE SCALE GENOMIC DNA]</scope>
    <source>
        <strain evidence="9 10">DSM 20593</strain>
    </source>
</reference>
<dbReference type="PANTHER" id="PTHR33778:SF1">
    <property type="entry name" value="MAGNESIUM TRANSPORTER YHID-RELATED"/>
    <property type="match status" value="1"/>
</dbReference>
<evidence type="ECO:0000256" key="5">
    <source>
        <dbReference type="ARBA" id="ARBA00022989"/>
    </source>
</evidence>